<accession>A0A0H2KR33</accession>
<reference evidence="4 5" key="1">
    <citation type="submission" date="2014-05" db="EMBL/GenBank/DDBJ databases">
        <title>Cellulosimicrobium funkei U11 genome.</title>
        <authorList>
            <person name="Hu C."/>
            <person name="Gong Y."/>
            <person name="Wan W."/>
            <person name="Jiang M."/>
        </authorList>
    </citation>
    <scope>NUCLEOTIDE SEQUENCE [LARGE SCALE GENOMIC DNA]</scope>
    <source>
        <strain evidence="4 5">U11</strain>
    </source>
</reference>
<gene>
    <name evidence="4" type="ORF">FB00_04885</name>
</gene>
<keyword evidence="1" id="KW-0418">Kinase</keyword>
<name>A0A0H2KR33_9MICO</name>
<organism evidence="4 5">
    <name type="scientific">Cellulosimicrobium funkei</name>
    <dbReference type="NCBI Taxonomy" id="264251"/>
    <lineage>
        <taxon>Bacteria</taxon>
        <taxon>Bacillati</taxon>
        <taxon>Actinomycetota</taxon>
        <taxon>Actinomycetes</taxon>
        <taxon>Micrococcales</taxon>
        <taxon>Promicromonosporaceae</taxon>
        <taxon>Cellulosimicrobium</taxon>
    </lineage>
</organism>
<dbReference type="InterPro" id="IPR036890">
    <property type="entry name" value="HATPase_C_sf"/>
</dbReference>
<dbReference type="AlphaFoldDB" id="A0A0H2KR33"/>
<evidence type="ECO:0000259" key="3">
    <source>
        <dbReference type="Pfam" id="PF13581"/>
    </source>
</evidence>
<evidence type="ECO:0000256" key="1">
    <source>
        <dbReference type="ARBA" id="ARBA00022527"/>
    </source>
</evidence>
<dbReference type="RefSeq" id="WP_047231750.1">
    <property type="nucleotide sequence ID" value="NZ_JNBQ01000003.1"/>
</dbReference>
<evidence type="ECO:0000256" key="2">
    <source>
        <dbReference type="SAM" id="MobiDB-lite"/>
    </source>
</evidence>
<dbReference type="InterPro" id="IPR050267">
    <property type="entry name" value="Anti-sigma-factor_SerPK"/>
</dbReference>
<feature type="domain" description="Histidine kinase/HSP90-like ATPase" evidence="3">
    <location>
        <begin position="36"/>
        <end position="150"/>
    </location>
</feature>
<sequence>MDDLPTIAVPTDDDELTTSHPPAGYRPVREWVLSTTEGLSALRSGVVQALEAEGVATTGRLSATPDTLVLIASELATNALRHGLPPTIVRLARTDDRFLLEVADHDVSHEPVYAGRRIPGAGGVGLHMARQLSLDVGWYRTETVKTVWATFAA</sequence>
<feature type="region of interest" description="Disordered" evidence="2">
    <location>
        <begin position="1"/>
        <end position="23"/>
    </location>
</feature>
<keyword evidence="5" id="KW-1185">Reference proteome</keyword>
<evidence type="ECO:0000313" key="4">
    <source>
        <dbReference type="EMBL" id="KLN35623.1"/>
    </source>
</evidence>
<dbReference type="EMBL" id="JNBQ01000003">
    <property type="protein sequence ID" value="KLN35623.1"/>
    <property type="molecule type" value="Genomic_DNA"/>
</dbReference>
<protein>
    <recommendedName>
        <fullName evidence="3">Histidine kinase/HSP90-like ATPase domain-containing protein</fullName>
    </recommendedName>
</protein>
<proteinExistence type="predicted"/>
<keyword evidence="1" id="KW-0723">Serine/threonine-protein kinase</keyword>
<comment type="caution">
    <text evidence="4">The sequence shown here is derived from an EMBL/GenBank/DDBJ whole genome shotgun (WGS) entry which is preliminary data.</text>
</comment>
<dbReference type="CDD" id="cd16936">
    <property type="entry name" value="HATPase_RsbW-like"/>
    <property type="match status" value="1"/>
</dbReference>
<evidence type="ECO:0000313" key="5">
    <source>
        <dbReference type="Proteomes" id="UP000035265"/>
    </source>
</evidence>
<dbReference type="STRING" id="264251.FB00_04885"/>
<dbReference type="Pfam" id="PF13581">
    <property type="entry name" value="HATPase_c_2"/>
    <property type="match status" value="1"/>
</dbReference>
<dbReference type="PANTHER" id="PTHR35526">
    <property type="entry name" value="ANTI-SIGMA-F FACTOR RSBW-RELATED"/>
    <property type="match status" value="1"/>
</dbReference>
<dbReference type="PATRIC" id="fig|264251.5.peg.1004"/>
<keyword evidence="1" id="KW-0808">Transferase</keyword>
<dbReference type="SUPFAM" id="SSF55874">
    <property type="entry name" value="ATPase domain of HSP90 chaperone/DNA topoisomerase II/histidine kinase"/>
    <property type="match status" value="1"/>
</dbReference>
<dbReference type="Gene3D" id="3.30.565.10">
    <property type="entry name" value="Histidine kinase-like ATPase, C-terminal domain"/>
    <property type="match status" value="1"/>
</dbReference>
<dbReference type="InterPro" id="IPR003594">
    <property type="entry name" value="HATPase_dom"/>
</dbReference>
<dbReference type="GO" id="GO:0004674">
    <property type="term" value="F:protein serine/threonine kinase activity"/>
    <property type="evidence" value="ECO:0007669"/>
    <property type="project" value="UniProtKB-KW"/>
</dbReference>
<dbReference type="PANTHER" id="PTHR35526:SF3">
    <property type="entry name" value="ANTI-SIGMA-F FACTOR RSBW"/>
    <property type="match status" value="1"/>
</dbReference>
<dbReference type="Proteomes" id="UP000035265">
    <property type="component" value="Unassembled WGS sequence"/>
</dbReference>